<reference evidence="1" key="1">
    <citation type="submission" date="2018-05" db="EMBL/GenBank/DDBJ databases">
        <title>Draft genome of Mucuna pruriens seed.</title>
        <authorList>
            <person name="Nnadi N.E."/>
            <person name="Vos R."/>
            <person name="Hasami M.H."/>
            <person name="Devisetty U.K."/>
            <person name="Aguiy J.C."/>
        </authorList>
    </citation>
    <scope>NUCLEOTIDE SEQUENCE [LARGE SCALE GENOMIC DNA]</scope>
    <source>
        <strain evidence="1">JCA_2017</strain>
    </source>
</reference>
<dbReference type="AlphaFoldDB" id="A0A371GCZ3"/>
<comment type="caution">
    <text evidence="1">The sequence shown here is derived from an EMBL/GenBank/DDBJ whole genome shotgun (WGS) entry which is preliminary data.</text>
</comment>
<dbReference type="Proteomes" id="UP000257109">
    <property type="component" value="Unassembled WGS sequence"/>
</dbReference>
<organism evidence="1 2">
    <name type="scientific">Mucuna pruriens</name>
    <name type="common">Velvet bean</name>
    <name type="synonym">Dolichos pruriens</name>
    <dbReference type="NCBI Taxonomy" id="157652"/>
    <lineage>
        <taxon>Eukaryota</taxon>
        <taxon>Viridiplantae</taxon>
        <taxon>Streptophyta</taxon>
        <taxon>Embryophyta</taxon>
        <taxon>Tracheophyta</taxon>
        <taxon>Spermatophyta</taxon>
        <taxon>Magnoliopsida</taxon>
        <taxon>eudicotyledons</taxon>
        <taxon>Gunneridae</taxon>
        <taxon>Pentapetalae</taxon>
        <taxon>rosids</taxon>
        <taxon>fabids</taxon>
        <taxon>Fabales</taxon>
        <taxon>Fabaceae</taxon>
        <taxon>Papilionoideae</taxon>
        <taxon>50 kb inversion clade</taxon>
        <taxon>NPAAA clade</taxon>
        <taxon>indigoferoid/millettioid clade</taxon>
        <taxon>Phaseoleae</taxon>
        <taxon>Mucuna</taxon>
    </lineage>
</organism>
<sequence length="75" mass="8402">DYNFDLSHHLRETNVVVKNLSRKSLNSSLVCEVTLKSMKLGMLKVTSDLVEESKEGLSSGFSVRLGAVWAYQNLK</sequence>
<dbReference type="EMBL" id="QJKJ01005954">
    <property type="protein sequence ID" value="RDX88386.1"/>
    <property type="molecule type" value="Genomic_DNA"/>
</dbReference>
<name>A0A371GCZ3_MUCPR</name>
<evidence type="ECO:0000313" key="1">
    <source>
        <dbReference type="EMBL" id="RDX88386.1"/>
    </source>
</evidence>
<protein>
    <submittedName>
        <fullName evidence="1">Uncharacterized protein</fullName>
    </submittedName>
</protein>
<proteinExistence type="predicted"/>
<gene>
    <name evidence="1" type="ORF">CR513_30030</name>
</gene>
<evidence type="ECO:0000313" key="2">
    <source>
        <dbReference type="Proteomes" id="UP000257109"/>
    </source>
</evidence>
<accession>A0A371GCZ3</accession>
<feature type="non-terminal residue" evidence="1">
    <location>
        <position position="1"/>
    </location>
</feature>
<keyword evidence="2" id="KW-1185">Reference proteome</keyword>
<dbReference type="OrthoDB" id="1435064at2759"/>